<comment type="caution">
    <text evidence="3">The sequence shown here is derived from an EMBL/GenBank/DDBJ whole genome shotgun (WGS) entry which is preliminary data.</text>
</comment>
<name>A0AAV5ITQ4_9ROSI</name>
<evidence type="ECO:0000256" key="2">
    <source>
        <dbReference type="ARBA" id="ARBA00022676"/>
    </source>
</evidence>
<dbReference type="SUPFAM" id="SSF53756">
    <property type="entry name" value="UDP-Glycosyltransferase/glycogen phosphorylase"/>
    <property type="match status" value="1"/>
</dbReference>
<protein>
    <submittedName>
        <fullName evidence="3">Uncharacterized protein</fullName>
    </submittedName>
</protein>
<dbReference type="Gene3D" id="3.40.50.2000">
    <property type="entry name" value="Glycogen Phosphorylase B"/>
    <property type="match status" value="2"/>
</dbReference>
<keyword evidence="2" id="KW-0808">Transferase</keyword>
<gene>
    <name evidence="3" type="ORF">SLEP1_g14159</name>
</gene>
<keyword evidence="2" id="KW-0328">Glycosyltransferase</keyword>
<evidence type="ECO:0000256" key="1">
    <source>
        <dbReference type="ARBA" id="ARBA00009995"/>
    </source>
</evidence>
<dbReference type="PANTHER" id="PTHR48047:SF45">
    <property type="entry name" value="SCOPOLETIN GLUCOSYLTRANSFERASE-LIKE"/>
    <property type="match status" value="1"/>
</dbReference>
<dbReference type="PANTHER" id="PTHR48047">
    <property type="entry name" value="GLYCOSYLTRANSFERASE"/>
    <property type="match status" value="1"/>
</dbReference>
<dbReference type="EMBL" id="BPVZ01000017">
    <property type="protein sequence ID" value="GKV01614.1"/>
    <property type="molecule type" value="Genomic_DNA"/>
</dbReference>
<reference evidence="3 4" key="1">
    <citation type="journal article" date="2021" name="Commun. Biol.">
        <title>The genome of Shorea leprosula (Dipterocarpaceae) highlights the ecological relevance of drought in aseasonal tropical rainforests.</title>
        <authorList>
            <person name="Ng K.K.S."/>
            <person name="Kobayashi M.J."/>
            <person name="Fawcett J.A."/>
            <person name="Hatakeyama M."/>
            <person name="Paape T."/>
            <person name="Ng C.H."/>
            <person name="Ang C.C."/>
            <person name="Tnah L.H."/>
            <person name="Lee C.T."/>
            <person name="Nishiyama T."/>
            <person name="Sese J."/>
            <person name="O'Brien M.J."/>
            <person name="Copetti D."/>
            <person name="Mohd Noor M.I."/>
            <person name="Ong R.C."/>
            <person name="Putra M."/>
            <person name="Sireger I.Z."/>
            <person name="Indrioko S."/>
            <person name="Kosugi Y."/>
            <person name="Izuno A."/>
            <person name="Isagi Y."/>
            <person name="Lee S.L."/>
            <person name="Shimizu K.K."/>
        </authorList>
    </citation>
    <scope>NUCLEOTIDE SEQUENCE [LARGE SCALE GENOMIC DNA]</scope>
    <source>
        <strain evidence="3">214</strain>
    </source>
</reference>
<evidence type="ECO:0000313" key="4">
    <source>
        <dbReference type="Proteomes" id="UP001054252"/>
    </source>
</evidence>
<comment type="similarity">
    <text evidence="1">Belongs to the UDP-glycosyltransferase family.</text>
</comment>
<dbReference type="Proteomes" id="UP001054252">
    <property type="component" value="Unassembled WGS sequence"/>
</dbReference>
<dbReference type="GO" id="GO:0035251">
    <property type="term" value="F:UDP-glucosyltransferase activity"/>
    <property type="evidence" value="ECO:0007669"/>
    <property type="project" value="UniProtKB-ARBA"/>
</dbReference>
<organism evidence="3 4">
    <name type="scientific">Rubroshorea leprosula</name>
    <dbReference type="NCBI Taxonomy" id="152421"/>
    <lineage>
        <taxon>Eukaryota</taxon>
        <taxon>Viridiplantae</taxon>
        <taxon>Streptophyta</taxon>
        <taxon>Embryophyta</taxon>
        <taxon>Tracheophyta</taxon>
        <taxon>Spermatophyta</taxon>
        <taxon>Magnoliopsida</taxon>
        <taxon>eudicotyledons</taxon>
        <taxon>Gunneridae</taxon>
        <taxon>Pentapetalae</taxon>
        <taxon>rosids</taxon>
        <taxon>malvids</taxon>
        <taxon>Malvales</taxon>
        <taxon>Dipterocarpaceae</taxon>
        <taxon>Rubroshorea</taxon>
    </lineage>
</organism>
<keyword evidence="4" id="KW-1185">Reference proteome</keyword>
<accession>A0AAV5ITQ4</accession>
<proteinExistence type="inferred from homology"/>
<evidence type="ECO:0000313" key="3">
    <source>
        <dbReference type="EMBL" id="GKV01614.1"/>
    </source>
</evidence>
<sequence>MLQGPLEEPLQECKPDCLVTDMLYPWATASAGKYGIPTLVFYVFSIFSLCITMCLEMYQPPRNIESDSETFVVPNFPGNIKLTRNQMGSKRYSDLLMASRELAMNSYGILVNSFYELEGTYADHYRNEFGVKEWLIGPISLYNRGIEDKAHRGKEASIDEHECLKWLDSKEPNSVVYICFGSLTQFNCAQLKEIAMGLEASGQQFIWVVRKHNEEEQDWLPKGFEHEMEGKGLTIKE</sequence>
<dbReference type="AlphaFoldDB" id="A0AAV5ITQ4"/>